<feature type="repeat" description="ANK" evidence="3">
    <location>
        <begin position="1327"/>
        <end position="1356"/>
    </location>
</feature>
<dbReference type="EMBL" id="JARKIB010000131">
    <property type="protein sequence ID" value="KAJ7734591.1"/>
    <property type="molecule type" value="Genomic_DNA"/>
</dbReference>
<evidence type="ECO:0000256" key="2">
    <source>
        <dbReference type="ARBA" id="ARBA00023043"/>
    </source>
</evidence>
<dbReference type="Pfam" id="PF13637">
    <property type="entry name" value="Ank_4"/>
    <property type="match status" value="1"/>
</dbReference>
<dbReference type="SUPFAM" id="SSF48403">
    <property type="entry name" value="Ankyrin repeat"/>
    <property type="match status" value="2"/>
</dbReference>
<feature type="repeat" description="ANK" evidence="3">
    <location>
        <begin position="862"/>
        <end position="894"/>
    </location>
</feature>
<dbReference type="PANTHER" id="PTHR24198">
    <property type="entry name" value="ANKYRIN REPEAT AND PROTEIN KINASE DOMAIN-CONTAINING PROTEIN"/>
    <property type="match status" value="1"/>
</dbReference>
<dbReference type="Pfam" id="PF00023">
    <property type="entry name" value="Ank"/>
    <property type="match status" value="1"/>
</dbReference>
<feature type="non-terminal residue" evidence="6">
    <location>
        <position position="1"/>
    </location>
</feature>
<feature type="repeat" description="ANK" evidence="3">
    <location>
        <begin position="895"/>
        <end position="927"/>
    </location>
</feature>
<feature type="repeat" description="ANK" evidence="3">
    <location>
        <begin position="1126"/>
        <end position="1158"/>
    </location>
</feature>
<dbReference type="SMART" id="SM00248">
    <property type="entry name" value="ANK"/>
    <property type="match status" value="21"/>
</dbReference>
<dbReference type="InterPro" id="IPR008266">
    <property type="entry name" value="Tyr_kinase_AS"/>
</dbReference>
<keyword evidence="1" id="KW-0677">Repeat</keyword>
<protein>
    <submittedName>
        <fullName evidence="6">Ankyrin repeat-containing domain protein</fullName>
    </submittedName>
</protein>
<dbReference type="PROSITE" id="PS50011">
    <property type="entry name" value="PROTEIN_KINASE_DOM"/>
    <property type="match status" value="1"/>
</dbReference>
<feature type="repeat" description="ANK" evidence="3">
    <location>
        <begin position="729"/>
        <end position="761"/>
    </location>
</feature>
<dbReference type="InterPro" id="IPR000719">
    <property type="entry name" value="Prot_kinase_dom"/>
</dbReference>
<gene>
    <name evidence="6" type="ORF">B0H16DRAFT_1767069</name>
</gene>
<feature type="repeat" description="ANK" evidence="3">
    <location>
        <begin position="1159"/>
        <end position="1191"/>
    </location>
</feature>
<feature type="region of interest" description="Disordered" evidence="4">
    <location>
        <begin position="575"/>
        <end position="615"/>
    </location>
</feature>
<organism evidence="6 7">
    <name type="scientific">Mycena metata</name>
    <dbReference type="NCBI Taxonomy" id="1033252"/>
    <lineage>
        <taxon>Eukaryota</taxon>
        <taxon>Fungi</taxon>
        <taxon>Dikarya</taxon>
        <taxon>Basidiomycota</taxon>
        <taxon>Agaricomycotina</taxon>
        <taxon>Agaricomycetes</taxon>
        <taxon>Agaricomycetidae</taxon>
        <taxon>Agaricales</taxon>
        <taxon>Marasmiineae</taxon>
        <taxon>Mycenaceae</taxon>
        <taxon>Mycena</taxon>
    </lineage>
</organism>
<feature type="region of interest" description="Disordered" evidence="4">
    <location>
        <begin position="431"/>
        <end position="533"/>
    </location>
</feature>
<feature type="compositionally biased region" description="Basic and acidic residues" evidence="4">
    <location>
        <begin position="498"/>
        <end position="511"/>
    </location>
</feature>
<dbReference type="Pfam" id="PF12796">
    <property type="entry name" value="Ank_2"/>
    <property type="match status" value="8"/>
</dbReference>
<evidence type="ECO:0000259" key="5">
    <source>
        <dbReference type="PROSITE" id="PS50011"/>
    </source>
</evidence>
<feature type="domain" description="Protein kinase" evidence="5">
    <location>
        <begin position="166"/>
        <end position="431"/>
    </location>
</feature>
<feature type="repeat" description="ANK" evidence="3">
    <location>
        <begin position="796"/>
        <end position="828"/>
    </location>
</feature>
<feature type="repeat" description="ANK" evidence="3">
    <location>
        <begin position="1030"/>
        <end position="1059"/>
    </location>
</feature>
<dbReference type="InterPro" id="IPR001245">
    <property type="entry name" value="Ser-Thr/Tyr_kinase_cat_dom"/>
</dbReference>
<feature type="repeat" description="ANK" evidence="3">
    <location>
        <begin position="1360"/>
        <end position="1389"/>
    </location>
</feature>
<dbReference type="PROSITE" id="PS50088">
    <property type="entry name" value="ANK_REPEAT"/>
    <property type="match status" value="20"/>
</dbReference>
<feature type="repeat" description="ANK" evidence="3">
    <location>
        <begin position="1291"/>
        <end position="1323"/>
    </location>
</feature>
<evidence type="ECO:0000256" key="1">
    <source>
        <dbReference type="ARBA" id="ARBA00022737"/>
    </source>
</evidence>
<feature type="repeat" description="ANK" evidence="3">
    <location>
        <begin position="1093"/>
        <end position="1125"/>
    </location>
</feature>
<feature type="repeat" description="ANK" evidence="3">
    <location>
        <begin position="994"/>
        <end position="1026"/>
    </location>
</feature>
<feature type="repeat" description="ANK" evidence="3">
    <location>
        <begin position="961"/>
        <end position="993"/>
    </location>
</feature>
<evidence type="ECO:0000313" key="6">
    <source>
        <dbReference type="EMBL" id="KAJ7734591.1"/>
    </source>
</evidence>
<dbReference type="GO" id="GO:0004672">
    <property type="term" value="F:protein kinase activity"/>
    <property type="evidence" value="ECO:0007669"/>
    <property type="project" value="InterPro"/>
</dbReference>
<feature type="compositionally biased region" description="Basic and acidic residues" evidence="4">
    <location>
        <begin position="439"/>
        <end position="448"/>
    </location>
</feature>
<feature type="repeat" description="ANK" evidence="3">
    <location>
        <begin position="928"/>
        <end position="960"/>
    </location>
</feature>
<dbReference type="InterPro" id="IPR002110">
    <property type="entry name" value="Ankyrin_rpt"/>
</dbReference>
<keyword evidence="2 3" id="KW-0040">ANK repeat</keyword>
<feature type="repeat" description="ANK" evidence="3">
    <location>
        <begin position="1225"/>
        <end position="1257"/>
    </location>
</feature>
<feature type="compositionally biased region" description="Polar residues" evidence="4">
    <location>
        <begin position="462"/>
        <end position="474"/>
    </location>
</feature>
<feature type="repeat" description="ANK" evidence="3">
    <location>
        <begin position="1258"/>
        <end position="1290"/>
    </location>
</feature>
<dbReference type="PROSITE" id="PS00109">
    <property type="entry name" value="PROTEIN_KINASE_TYR"/>
    <property type="match status" value="1"/>
</dbReference>
<evidence type="ECO:0000256" key="4">
    <source>
        <dbReference type="SAM" id="MobiDB-lite"/>
    </source>
</evidence>
<dbReference type="InterPro" id="IPR011009">
    <property type="entry name" value="Kinase-like_dom_sf"/>
</dbReference>
<sequence length="1426" mass="152027">GILIHELARQTLISFLKAACSARVSGRSRNQIVKLQRVLDGYLISMSSESVVDAVAKSLECRRTLLEFASEHGLTSDPDLRHSLRADEGSLVTHITSIFDSKAAEHDVLNLEGDSAQCFLDVIQDALDRGFLMAQQHAQKAHRIIRKLSEVCDKLPSSLFITGVSGRGEHPTFGGGFGSVYRASYDNKPVALKVMRHFVQGSELREIRVKLCREALIWKELHHPYILTFIGIDQDSFPSTLGMVSPWMEHGTILNYLNGHGRSTVDKLLFEIAQGLQYLHSRNIVHGDLRGANILISEAWTACLADFGLSALADTTFTLHSTKRSGSLYWMAPELIDPDRFRCEFLRTPASDVYAFGCVCVELYTGRPPFSEVRDIAASFKILNGERPQRPTGTPAMSDTLWQCVTEFWASNPPTRPSSKVVVQKMLWPTLEPDTEEDGSLHEEDSPKSPKNSEFGPRAYATPTSRDNPNNIASTKGEDVDIVGEPAQNRAGSICDEDSQRENSESLRRADDDDTVTTDRSGETEWEDCNDEDFPVLPENLHWERRGSPHVSAVILQNPAKDDPGRTQGETIATFDKHCPAPPESYQSTTSEDETTDVASTEDKGVDTGFGTGGGNGSICNEQSPAPADNSECELQAHACASDDNLNYVAVVATEGEGFPISETLRDVIRGEETANSILTLVERGADVNVVVEDGDWATALQLASSRPDIIFVTKLLNHGADPNICGGKYGTALIVASSRGHVENVKQLLAKGADPNSKGEPTSGEYGTALQAASFAGHIKVVQLLVEKGANINAQDGAALYAASYKGHIEVVQLVVEKGADINAQGGRYGTALQAASYEGQIEVIQLLVEKGADINARGGYYGTALQAASCWGYIEVIQLLVEKGVDVNAQGGYYGTALQAASYRGHIKVIQLLAKKGVDINAQGGTYGTALQAASYRGHIKIIQLLVEKGADVNAQGGHYGTALQAASSGGHIEVIQLLGEKGADVNAQGGRYGTALEAASSGGHIEVIQLLAEKGADINVQGGFYGTALQAASFGGYIEVIQLLVEKGADVNAQGGTYGTALHAASYAGYIEVIQLLIEKGADVNAQGGDYGTALQAASLEGHIEVIQLLVEKGADVNAQGGHYGTALQAASHLGHIESIQLLVEKGADVNAEGGRYGTALQAASSGGHTKVVQLLVEKGVDVNAQGGYYGTALQAASYRDHTEVIQLLVEKGADVNAQGGYYGTALQAASYRGHIEVIQLLVEKGADVNAQGGEYGTALQAASYEGQIEVIQLLVEKGADVNAHSRDYGTALQAASLGGHIEVVQLLVENGADINAHSGFYGTALQAASYPGRIEIIHLLVEKGADVNAPGGFYGTALQAASSGGYIEVIQLLVEKGADVNAQGGFYGTLNGPWTSDRRSWTVDLLHKLYEGGPLHGPQPEL</sequence>
<feature type="repeat" description="ANK" evidence="3">
    <location>
        <begin position="766"/>
        <end position="798"/>
    </location>
</feature>
<reference evidence="6" key="1">
    <citation type="submission" date="2023-03" db="EMBL/GenBank/DDBJ databases">
        <title>Massive genome expansion in bonnet fungi (Mycena s.s.) driven by repeated elements and novel gene families across ecological guilds.</title>
        <authorList>
            <consortium name="Lawrence Berkeley National Laboratory"/>
            <person name="Harder C.B."/>
            <person name="Miyauchi S."/>
            <person name="Viragh M."/>
            <person name="Kuo A."/>
            <person name="Thoen E."/>
            <person name="Andreopoulos B."/>
            <person name="Lu D."/>
            <person name="Skrede I."/>
            <person name="Drula E."/>
            <person name="Henrissat B."/>
            <person name="Morin E."/>
            <person name="Kohler A."/>
            <person name="Barry K."/>
            <person name="LaButti K."/>
            <person name="Morin E."/>
            <person name="Salamov A."/>
            <person name="Lipzen A."/>
            <person name="Mereny Z."/>
            <person name="Hegedus B."/>
            <person name="Baldrian P."/>
            <person name="Stursova M."/>
            <person name="Weitz H."/>
            <person name="Taylor A."/>
            <person name="Grigoriev I.V."/>
            <person name="Nagy L.G."/>
            <person name="Martin F."/>
            <person name="Kauserud H."/>
        </authorList>
    </citation>
    <scope>NUCLEOTIDE SEQUENCE</scope>
    <source>
        <strain evidence="6">CBHHK182m</strain>
    </source>
</reference>
<name>A0AAD7MVB5_9AGAR</name>
<dbReference type="Gene3D" id="1.25.40.20">
    <property type="entry name" value="Ankyrin repeat-containing domain"/>
    <property type="match status" value="5"/>
</dbReference>
<dbReference type="Proteomes" id="UP001215598">
    <property type="component" value="Unassembled WGS sequence"/>
</dbReference>
<proteinExistence type="predicted"/>
<dbReference type="InterPro" id="IPR036770">
    <property type="entry name" value="Ankyrin_rpt-contain_sf"/>
</dbReference>
<keyword evidence="7" id="KW-1185">Reference proteome</keyword>
<evidence type="ECO:0000313" key="7">
    <source>
        <dbReference type="Proteomes" id="UP001215598"/>
    </source>
</evidence>
<feature type="compositionally biased region" description="Acidic residues" evidence="4">
    <location>
        <begin position="524"/>
        <end position="533"/>
    </location>
</feature>
<feature type="repeat" description="ANK" evidence="3">
    <location>
        <begin position="829"/>
        <end position="861"/>
    </location>
</feature>
<dbReference type="PANTHER" id="PTHR24198:SF165">
    <property type="entry name" value="ANKYRIN REPEAT-CONTAINING PROTEIN-RELATED"/>
    <property type="match status" value="1"/>
</dbReference>
<evidence type="ECO:0000256" key="3">
    <source>
        <dbReference type="PROSITE-ProRule" id="PRU00023"/>
    </source>
</evidence>
<accession>A0AAD7MVB5</accession>
<dbReference type="Gene3D" id="1.10.510.10">
    <property type="entry name" value="Transferase(Phosphotransferase) domain 1"/>
    <property type="match status" value="1"/>
</dbReference>
<feature type="repeat" description="ANK" evidence="3">
    <location>
        <begin position="1192"/>
        <end position="1224"/>
    </location>
</feature>
<feature type="repeat" description="ANK" evidence="3">
    <location>
        <begin position="1060"/>
        <end position="1092"/>
    </location>
</feature>
<dbReference type="Pfam" id="PF07714">
    <property type="entry name" value="PK_Tyr_Ser-Thr"/>
    <property type="match status" value="1"/>
</dbReference>
<dbReference type="GO" id="GO:0005524">
    <property type="term" value="F:ATP binding"/>
    <property type="evidence" value="ECO:0007669"/>
    <property type="project" value="InterPro"/>
</dbReference>
<dbReference type="SUPFAM" id="SSF56112">
    <property type="entry name" value="Protein kinase-like (PK-like)"/>
    <property type="match status" value="1"/>
</dbReference>
<comment type="caution">
    <text evidence="6">The sequence shown here is derived from an EMBL/GenBank/DDBJ whole genome shotgun (WGS) entry which is preliminary data.</text>
</comment>
<dbReference type="PRINTS" id="PR01415">
    <property type="entry name" value="ANKYRIN"/>
</dbReference>
<dbReference type="PROSITE" id="PS50297">
    <property type="entry name" value="ANK_REP_REGION"/>
    <property type="match status" value="19"/>
</dbReference>